<keyword evidence="3" id="KW-1185">Reference proteome</keyword>
<proteinExistence type="predicted"/>
<gene>
    <name evidence="2" type="ORF">BJY26_002682</name>
</gene>
<comment type="caution">
    <text evidence="2">The sequence shown here is derived from an EMBL/GenBank/DDBJ whole genome shotgun (WGS) entry which is preliminary data.</text>
</comment>
<reference evidence="2 3" key="1">
    <citation type="submission" date="2020-07" db="EMBL/GenBank/DDBJ databases">
        <title>Sequencing the genomes of 1000 actinobacteria strains.</title>
        <authorList>
            <person name="Klenk H.-P."/>
        </authorList>
    </citation>
    <scope>NUCLEOTIDE SEQUENCE [LARGE SCALE GENOMIC DNA]</scope>
    <source>
        <strain evidence="2 3">DSM 26341</strain>
    </source>
</reference>
<dbReference type="AlphaFoldDB" id="A0A7Z0IIG7"/>
<name>A0A7Z0IIG7_9MICO</name>
<evidence type="ECO:0000313" key="3">
    <source>
        <dbReference type="Proteomes" id="UP000539111"/>
    </source>
</evidence>
<protein>
    <recommendedName>
        <fullName evidence="1">HNH nuclease domain-containing protein</fullName>
    </recommendedName>
</protein>
<dbReference type="Gene3D" id="1.10.30.50">
    <property type="match status" value="1"/>
</dbReference>
<dbReference type="SMART" id="SM00507">
    <property type="entry name" value="HNHc"/>
    <property type="match status" value="1"/>
</dbReference>
<dbReference type="InterPro" id="IPR003615">
    <property type="entry name" value="HNH_nuc"/>
</dbReference>
<dbReference type="CDD" id="cd00085">
    <property type="entry name" value="HNHc"/>
    <property type="match status" value="1"/>
</dbReference>
<dbReference type="InterPro" id="IPR003870">
    <property type="entry name" value="DUF222"/>
</dbReference>
<accession>A0A7Z0IIG7</accession>
<feature type="domain" description="HNH nuclease" evidence="1">
    <location>
        <begin position="449"/>
        <end position="501"/>
    </location>
</feature>
<dbReference type="RefSeq" id="WP_179428731.1">
    <property type="nucleotide sequence ID" value="NZ_JACBZP010000001.1"/>
</dbReference>
<evidence type="ECO:0000313" key="2">
    <source>
        <dbReference type="EMBL" id="NYI68376.1"/>
    </source>
</evidence>
<dbReference type="EMBL" id="JACBZP010000001">
    <property type="protein sequence ID" value="NYI68376.1"/>
    <property type="molecule type" value="Genomic_DNA"/>
</dbReference>
<dbReference type="Proteomes" id="UP000539111">
    <property type="component" value="Unassembled WGS sequence"/>
</dbReference>
<organism evidence="2 3">
    <name type="scientific">Spelaeicoccus albus</name>
    <dbReference type="NCBI Taxonomy" id="1280376"/>
    <lineage>
        <taxon>Bacteria</taxon>
        <taxon>Bacillati</taxon>
        <taxon>Actinomycetota</taxon>
        <taxon>Actinomycetes</taxon>
        <taxon>Micrococcales</taxon>
        <taxon>Brevibacteriaceae</taxon>
        <taxon>Spelaeicoccus</taxon>
    </lineage>
</organism>
<evidence type="ECO:0000259" key="1">
    <source>
        <dbReference type="SMART" id="SM00507"/>
    </source>
</evidence>
<dbReference type="Pfam" id="PF02720">
    <property type="entry name" value="DUF222"/>
    <property type="match status" value="1"/>
</dbReference>
<sequence length="572" mass="60264">MTLPNESHANAANAGAQLGADQFGADQLVAGLHSDELVALLGSTLTALQHSDLSPMTDRQLIDVLDAVDSARSRAASAYLRFVSQIDRRGAAPAGRTGVADTAKLLVTRHGISPGRAKADVGAAAAIYGRPTASALSGTTPSLPGPLSELGEQLAVGTIRLDHVDTAVRTLEKIPTHLLTDTDGDGARPFAVSVLAKFFARSAPTTRPQTLNLMARQLLRRLDPDTDDHYDPKAYERRGFTLGTDLTGMTVGTLQLDPAAAADLHACLDPLAAPRPDQRDEDGTIIARDERSPAQRNADALHEMARAAAGALGIAPAPELGGRAQPQTAESVARGLFDLRSGPDPAGCDPACGSRAGKLRPGRHQARVSVITTLEQISAINKRRNGSLAEGRPGYAPVDPTASHCDQLGPLAPGGTARITCDGVFNRVIVNAKGAIVDLGKSVRLASPSQRRALTARDRGCAFPGCDRPPTWCDVHHVVWYSRGGPTTLANMCLLCPAHHSLIHTGAWIAEMFDGIPYFRRDRNESSPFVYGTVVSAAGWIRNSYFDKLKQASDVAGAIVTHHDSSQVAGAG</sequence>